<comment type="subunit">
    <text evidence="2">Probably part of the adaptor protein complex 5 (AP-5) a tetramer composed of AP5B1, AP5M1, AP5S1 and AP5Z1.</text>
</comment>
<dbReference type="GO" id="GO:0016197">
    <property type="term" value="P:endosomal transport"/>
    <property type="evidence" value="ECO:0000318"/>
    <property type="project" value="GO_Central"/>
</dbReference>
<gene>
    <name evidence="10" type="ORF">TRIADDRAFT_62031</name>
</gene>
<dbReference type="KEGG" id="tad:TRIADDRAFT_62031"/>
<dbReference type="GO" id="GO:0005764">
    <property type="term" value="C:lysosome"/>
    <property type="evidence" value="ECO:0000318"/>
    <property type="project" value="GO_Central"/>
</dbReference>
<dbReference type="GeneID" id="6759232"/>
<dbReference type="GO" id="GO:0005829">
    <property type="term" value="C:cytosol"/>
    <property type="evidence" value="ECO:0000318"/>
    <property type="project" value="GO_Central"/>
</dbReference>
<dbReference type="FunCoup" id="B3SCM7">
    <property type="interactions" value="1775"/>
</dbReference>
<dbReference type="GO" id="GO:0015031">
    <property type="term" value="P:protein transport"/>
    <property type="evidence" value="ECO:0007669"/>
    <property type="project" value="UniProtKB-KW"/>
</dbReference>
<dbReference type="FunFam" id="2.60.40.1170:FF:000013">
    <property type="entry name" value="AP-5 complex subunit mu-1 isoform X1"/>
    <property type="match status" value="1"/>
</dbReference>
<dbReference type="CDD" id="cd09256">
    <property type="entry name" value="AP_MuD_MHD"/>
    <property type="match status" value="1"/>
</dbReference>
<sequence length="415" mass="46512">MAIARNDHRVKGVSFCKPGRRFPVVEKKERLWCSQNNSRKYQPLPDDGEICAAIAQEIGIGADLNVYSESRDSCNKVSQKPVYEIDGKIWPMVIYEKTHSKLTEINEFLTAGVPFGTPVDLNPSTAKLQAKFTTSINPQKKYNRAGISDVWDLYGSVMCKVDFEGKPDITATLFVSPKSPALIGVQMHPCVYVDESDESTKGSFLRRKIRFSPPTELFNLCNYISPMPSLPIKGIYEMKGDQVVKVSLNLQLDGSVTNSFEYCEVYIPIFNRGPILKIEVSAGTSNVGPVALAQDKKRIIWNIGTKFPRNLEATLNAVVLFGNKITDKVHVDDEFCIGKNAYAQIRFKINSFTFSSCQLDPHSVNTSPNAHYKSNYVTEFAASQYRIWNSFGDAPIALTQNLQNEVSEKKLSQQY</sequence>
<evidence type="ECO:0000256" key="4">
    <source>
        <dbReference type="ARBA" id="ARBA00022448"/>
    </source>
</evidence>
<dbReference type="InterPro" id="IPR036168">
    <property type="entry name" value="AP2_Mu_C_sf"/>
</dbReference>
<dbReference type="PhylomeDB" id="B3SCM7"/>
<evidence type="ECO:0000256" key="2">
    <source>
        <dbReference type="ARBA" id="ARBA00011174"/>
    </source>
</evidence>
<dbReference type="EMBL" id="DS985272">
    <property type="protein sequence ID" value="EDV19478.1"/>
    <property type="molecule type" value="Genomic_DNA"/>
</dbReference>
<dbReference type="Pfam" id="PF00928">
    <property type="entry name" value="Adap_comp_sub"/>
    <property type="match status" value="1"/>
</dbReference>
<dbReference type="PANTHER" id="PTHR16082">
    <property type="entry name" value="AP-5 COMPLEX SUBUNIT MU-1"/>
    <property type="match status" value="1"/>
</dbReference>
<dbReference type="CTD" id="6759232"/>
<dbReference type="Proteomes" id="UP000009022">
    <property type="component" value="Unassembled WGS sequence"/>
</dbReference>
<evidence type="ECO:0000256" key="8">
    <source>
        <dbReference type="ARBA" id="ARBA00030827"/>
    </source>
</evidence>
<dbReference type="OrthoDB" id="1877176at2759"/>
<dbReference type="RefSeq" id="XP_002117995.1">
    <property type="nucleotide sequence ID" value="XM_002117959.1"/>
</dbReference>
<dbReference type="SUPFAM" id="SSF49447">
    <property type="entry name" value="Second domain of Mu2 adaptin subunit (ap50) of ap2 adaptor"/>
    <property type="match status" value="1"/>
</dbReference>
<dbReference type="PROSITE" id="PS51072">
    <property type="entry name" value="MHD"/>
    <property type="match status" value="1"/>
</dbReference>
<accession>B3SCM7</accession>
<keyword evidence="5" id="KW-0653">Protein transport</keyword>
<dbReference type="InterPro" id="IPR039591">
    <property type="entry name" value="AP5M1"/>
</dbReference>
<dbReference type="PANTHER" id="PTHR16082:SF2">
    <property type="entry name" value="AP-5 COMPLEX SUBUNIT MU-1"/>
    <property type="match status" value="1"/>
</dbReference>
<proteinExistence type="inferred from homology"/>
<evidence type="ECO:0000256" key="6">
    <source>
        <dbReference type="ARBA" id="ARBA00023136"/>
    </source>
</evidence>
<dbReference type="InParanoid" id="B3SCM7"/>
<dbReference type="HOGENOM" id="CLU_033295_0_0_1"/>
<evidence type="ECO:0000256" key="1">
    <source>
        <dbReference type="ARBA" id="ARBA00005324"/>
    </source>
</evidence>
<dbReference type="InterPro" id="IPR028565">
    <property type="entry name" value="MHD"/>
</dbReference>
<dbReference type="OMA" id="LVIHPCV"/>
<name>B3SCM7_TRIAD</name>
<keyword evidence="6" id="KW-0472">Membrane</keyword>
<comment type="subcellular location">
    <subcellularLocation>
        <location evidence="7">Endomembrane system</location>
        <topology evidence="7">Peripheral membrane protein</topology>
        <orientation evidence="7">Cytoplasmic side</orientation>
    </subcellularLocation>
</comment>
<evidence type="ECO:0000256" key="3">
    <source>
        <dbReference type="ARBA" id="ARBA00021851"/>
    </source>
</evidence>
<dbReference type="STRING" id="10228.B3SCM7"/>
<dbReference type="Gene3D" id="2.60.40.1170">
    <property type="entry name" value="Mu homology domain, subdomain B"/>
    <property type="match status" value="2"/>
</dbReference>
<organism evidence="10 11">
    <name type="scientific">Trichoplax adhaerens</name>
    <name type="common">Trichoplax reptans</name>
    <dbReference type="NCBI Taxonomy" id="10228"/>
    <lineage>
        <taxon>Eukaryota</taxon>
        <taxon>Metazoa</taxon>
        <taxon>Placozoa</taxon>
        <taxon>Uniplacotomia</taxon>
        <taxon>Trichoplacea</taxon>
        <taxon>Trichoplacidae</taxon>
        <taxon>Trichoplax</taxon>
    </lineage>
</organism>
<evidence type="ECO:0000259" key="9">
    <source>
        <dbReference type="PROSITE" id="PS51072"/>
    </source>
</evidence>
<protein>
    <recommendedName>
        <fullName evidence="3">AP-5 complex subunit mu-1</fullName>
    </recommendedName>
    <alternativeName>
        <fullName evidence="8">Adaptor-related protein complex 5 subunit mu-1</fullName>
    </alternativeName>
</protein>
<evidence type="ECO:0000256" key="5">
    <source>
        <dbReference type="ARBA" id="ARBA00022927"/>
    </source>
</evidence>
<dbReference type="GO" id="GO:0005770">
    <property type="term" value="C:late endosome"/>
    <property type="evidence" value="ECO:0000318"/>
    <property type="project" value="GO_Central"/>
</dbReference>
<evidence type="ECO:0000256" key="7">
    <source>
        <dbReference type="ARBA" id="ARBA00029433"/>
    </source>
</evidence>
<dbReference type="AlphaFoldDB" id="B3SCM7"/>
<keyword evidence="11" id="KW-1185">Reference proteome</keyword>
<comment type="similarity">
    <text evidence="1">Belongs to the adaptor complexes medium subunit family.</text>
</comment>
<evidence type="ECO:0000313" key="11">
    <source>
        <dbReference type="Proteomes" id="UP000009022"/>
    </source>
</evidence>
<evidence type="ECO:0000313" key="10">
    <source>
        <dbReference type="EMBL" id="EDV19478.1"/>
    </source>
</evidence>
<keyword evidence="4" id="KW-0813">Transport</keyword>
<dbReference type="eggNOG" id="KOG0937">
    <property type="taxonomic scope" value="Eukaryota"/>
</dbReference>
<reference evidence="10 11" key="1">
    <citation type="journal article" date="2008" name="Nature">
        <title>The Trichoplax genome and the nature of placozoans.</title>
        <authorList>
            <person name="Srivastava M."/>
            <person name="Begovic E."/>
            <person name="Chapman J."/>
            <person name="Putnam N.H."/>
            <person name="Hellsten U."/>
            <person name="Kawashima T."/>
            <person name="Kuo A."/>
            <person name="Mitros T."/>
            <person name="Salamov A."/>
            <person name="Carpenter M.L."/>
            <person name="Signorovitch A.Y."/>
            <person name="Moreno M.A."/>
            <person name="Kamm K."/>
            <person name="Grimwood J."/>
            <person name="Schmutz J."/>
            <person name="Shapiro H."/>
            <person name="Grigoriev I.V."/>
            <person name="Buss L.W."/>
            <person name="Schierwater B."/>
            <person name="Dellaporta S.L."/>
            <person name="Rokhsar D.S."/>
        </authorList>
    </citation>
    <scope>NUCLEOTIDE SEQUENCE [LARGE SCALE GENOMIC DNA]</scope>
    <source>
        <strain evidence="10 11">Grell-BS-1999</strain>
    </source>
</reference>
<feature type="domain" description="MHD" evidence="9">
    <location>
        <begin position="125"/>
        <end position="388"/>
    </location>
</feature>
<dbReference type="GO" id="GO:0030119">
    <property type="term" value="C:AP-type membrane coat adaptor complex"/>
    <property type="evidence" value="ECO:0000318"/>
    <property type="project" value="GO_Central"/>
</dbReference>